<reference evidence="2 3" key="1">
    <citation type="submission" date="2023-08" db="EMBL/GenBank/DDBJ databases">
        <title>A Necator americanus chromosomal reference genome.</title>
        <authorList>
            <person name="Ilik V."/>
            <person name="Petrzelkova K.J."/>
            <person name="Pardy F."/>
            <person name="Fuh T."/>
            <person name="Niatou-Singa F.S."/>
            <person name="Gouil Q."/>
            <person name="Baker L."/>
            <person name="Ritchie M.E."/>
            <person name="Jex A.R."/>
            <person name="Gazzola D."/>
            <person name="Li H."/>
            <person name="Toshio Fujiwara R."/>
            <person name="Zhan B."/>
            <person name="Aroian R.V."/>
            <person name="Pafco B."/>
            <person name="Schwarz E.M."/>
        </authorList>
    </citation>
    <scope>NUCLEOTIDE SEQUENCE [LARGE SCALE GENOMIC DNA]</scope>
    <source>
        <strain evidence="2 3">Aroian</strain>
        <tissue evidence="2">Whole animal</tissue>
    </source>
</reference>
<comment type="caution">
    <text evidence="2">The sequence shown here is derived from an EMBL/GenBank/DDBJ whole genome shotgun (WGS) entry which is preliminary data.</text>
</comment>
<proteinExistence type="predicted"/>
<sequence length="212" mass="24204">MQGIQFYSDDLNAEQIKMHDPIERTEAVGNPALKPYKKKRSAVKPGTDVLAKPYEEPKDGKVQVQVREGRVILQPPQPEVKRQKRSRGGRKSKQKELENKNKIRGKKSKEGPLVKKKEKSREDIVIAVKAQEKPKEPAEDPEDGEYEFVIPIKKDVKASKSMSWEKPTEDIEQQPSKGKQETKKNSKMPEKKPKTIEVGERGEREILNDVKG</sequence>
<feature type="region of interest" description="Disordered" evidence="1">
    <location>
        <begin position="22"/>
        <end position="212"/>
    </location>
</feature>
<accession>A0ABR1BRG3</accession>
<evidence type="ECO:0000256" key="1">
    <source>
        <dbReference type="SAM" id="MobiDB-lite"/>
    </source>
</evidence>
<evidence type="ECO:0000313" key="2">
    <source>
        <dbReference type="EMBL" id="KAK6727898.1"/>
    </source>
</evidence>
<feature type="compositionally biased region" description="Basic and acidic residues" evidence="1">
    <location>
        <begin position="108"/>
        <end position="138"/>
    </location>
</feature>
<protein>
    <submittedName>
        <fullName evidence="2">Uncharacterized protein</fullName>
    </submittedName>
</protein>
<name>A0ABR1BRG3_NECAM</name>
<feature type="compositionally biased region" description="Basic and acidic residues" evidence="1">
    <location>
        <begin position="178"/>
        <end position="212"/>
    </location>
</feature>
<dbReference type="EMBL" id="JAVFWL010000001">
    <property type="protein sequence ID" value="KAK6727898.1"/>
    <property type="molecule type" value="Genomic_DNA"/>
</dbReference>
<feature type="compositionally biased region" description="Basic residues" evidence="1">
    <location>
        <begin position="82"/>
        <end position="93"/>
    </location>
</feature>
<dbReference type="Proteomes" id="UP001303046">
    <property type="component" value="Unassembled WGS sequence"/>
</dbReference>
<keyword evidence="3" id="KW-1185">Reference proteome</keyword>
<gene>
    <name evidence="2" type="primary">Necator_chrI.g1643</name>
    <name evidence="2" type="ORF">RB195_005517</name>
</gene>
<evidence type="ECO:0000313" key="3">
    <source>
        <dbReference type="Proteomes" id="UP001303046"/>
    </source>
</evidence>
<organism evidence="2 3">
    <name type="scientific">Necator americanus</name>
    <name type="common">Human hookworm</name>
    <dbReference type="NCBI Taxonomy" id="51031"/>
    <lineage>
        <taxon>Eukaryota</taxon>
        <taxon>Metazoa</taxon>
        <taxon>Ecdysozoa</taxon>
        <taxon>Nematoda</taxon>
        <taxon>Chromadorea</taxon>
        <taxon>Rhabditida</taxon>
        <taxon>Rhabditina</taxon>
        <taxon>Rhabditomorpha</taxon>
        <taxon>Strongyloidea</taxon>
        <taxon>Ancylostomatidae</taxon>
        <taxon>Bunostominae</taxon>
        <taxon>Necator</taxon>
    </lineage>
</organism>